<dbReference type="Proteomes" id="UP000789759">
    <property type="component" value="Unassembled WGS sequence"/>
</dbReference>
<keyword evidence="7" id="KW-1185">Reference proteome</keyword>
<dbReference type="GO" id="GO:0005634">
    <property type="term" value="C:nucleus"/>
    <property type="evidence" value="ECO:0007669"/>
    <property type="project" value="UniProtKB-SubCell"/>
</dbReference>
<name>A0A9N9NXS5_9GLOM</name>
<evidence type="ECO:0000256" key="3">
    <source>
        <dbReference type="ARBA" id="ARBA00022771"/>
    </source>
</evidence>
<evidence type="ECO:0000256" key="1">
    <source>
        <dbReference type="ARBA" id="ARBA00004123"/>
    </source>
</evidence>
<evidence type="ECO:0000313" key="6">
    <source>
        <dbReference type="EMBL" id="CAG8773765.1"/>
    </source>
</evidence>
<evidence type="ECO:0000313" key="7">
    <source>
        <dbReference type="Proteomes" id="UP000789759"/>
    </source>
</evidence>
<dbReference type="PANTHER" id="PTHR46481">
    <property type="entry name" value="ZINC FINGER BED DOMAIN-CONTAINING PROTEIN 4"/>
    <property type="match status" value="1"/>
</dbReference>
<evidence type="ECO:0000256" key="4">
    <source>
        <dbReference type="ARBA" id="ARBA00022833"/>
    </source>
</evidence>
<proteinExistence type="predicted"/>
<dbReference type="PANTHER" id="PTHR46481:SF10">
    <property type="entry name" value="ZINC FINGER BED DOMAIN-CONTAINING PROTEIN 39"/>
    <property type="match status" value="1"/>
</dbReference>
<reference evidence="6" key="1">
    <citation type="submission" date="2021-06" db="EMBL/GenBank/DDBJ databases">
        <authorList>
            <person name="Kallberg Y."/>
            <person name="Tangrot J."/>
            <person name="Rosling A."/>
        </authorList>
    </citation>
    <scope>NUCLEOTIDE SEQUENCE</scope>
    <source>
        <strain evidence="6">FL966</strain>
    </source>
</reference>
<comment type="subcellular location">
    <subcellularLocation>
        <location evidence="1">Nucleus</location>
    </subcellularLocation>
</comment>
<keyword evidence="2" id="KW-0479">Metal-binding</keyword>
<dbReference type="GO" id="GO:0008270">
    <property type="term" value="F:zinc ion binding"/>
    <property type="evidence" value="ECO:0007669"/>
    <property type="project" value="UniProtKB-KW"/>
</dbReference>
<dbReference type="InterPro" id="IPR012337">
    <property type="entry name" value="RNaseH-like_sf"/>
</dbReference>
<keyword evidence="4" id="KW-0862">Zinc</keyword>
<keyword evidence="3" id="KW-0863">Zinc-finger</keyword>
<evidence type="ECO:0000256" key="5">
    <source>
        <dbReference type="ARBA" id="ARBA00023242"/>
    </source>
</evidence>
<comment type="caution">
    <text evidence="6">The sequence shown here is derived from an EMBL/GenBank/DDBJ whole genome shotgun (WGS) entry which is preliminary data.</text>
</comment>
<dbReference type="OrthoDB" id="2439529at2759"/>
<dbReference type="SUPFAM" id="SSF53098">
    <property type="entry name" value="Ribonuclease H-like"/>
    <property type="match status" value="1"/>
</dbReference>
<protein>
    <submittedName>
        <fullName evidence="6">204_t:CDS:1</fullName>
    </submittedName>
</protein>
<dbReference type="EMBL" id="CAJVQA010022428">
    <property type="protein sequence ID" value="CAG8773765.1"/>
    <property type="molecule type" value="Genomic_DNA"/>
</dbReference>
<evidence type="ECO:0000256" key="2">
    <source>
        <dbReference type="ARBA" id="ARBA00022723"/>
    </source>
</evidence>
<accession>A0A9N9NXS5</accession>
<dbReference type="InterPro" id="IPR052035">
    <property type="entry name" value="ZnF_BED_domain_contain"/>
</dbReference>
<gene>
    <name evidence="6" type="ORF">CPELLU_LOCUS16004</name>
</gene>
<organism evidence="6 7">
    <name type="scientific">Cetraspora pellucida</name>
    <dbReference type="NCBI Taxonomy" id="1433469"/>
    <lineage>
        <taxon>Eukaryota</taxon>
        <taxon>Fungi</taxon>
        <taxon>Fungi incertae sedis</taxon>
        <taxon>Mucoromycota</taxon>
        <taxon>Glomeromycotina</taxon>
        <taxon>Glomeromycetes</taxon>
        <taxon>Diversisporales</taxon>
        <taxon>Gigasporaceae</taxon>
        <taxon>Cetraspora</taxon>
    </lineage>
</organism>
<keyword evidence="5" id="KW-0539">Nucleus</keyword>
<dbReference type="SUPFAM" id="SSF140996">
    <property type="entry name" value="Hermes dimerisation domain"/>
    <property type="match status" value="1"/>
</dbReference>
<sequence>MSLKNFFDEDLYLDELHISLGEGSNLISNKELFLSDDERRSLSLDEGLHLLLDSESFPTNELSLENEYFLNNAPSLNEELPNILHMSKLRKSWVWKHMKKDKLNKKVICQVWVGDNDKKQQCPSTFELSTNSSQSTLPELFSRRMPLPEKKQNRITSRILAWIIDDMQPFNVLKNDQFHDLLYEAEPQYQFPGRDMFKQKIELAKWGLSDKCVAGVTVNASSMVKALKNIEILHVKCTAHTIQLGITDEKNPLLNDKNISALDPISNDTATRWNSTHSLLERLLYLYKAIKKLQKDLAKDKDRNIRKNAKALEELLFEEEDLLGIQELVKLLGPFAHVTTIMGGDQYPTFSMMLPLIKILQDHLFENEAILKHLIVRDVYDEIELSFGNHWDEPGVEGYIATILNPRFKDLSFEPEKLEPMKNELKCRMEAARNINSTISSIENRSSSSLLNSLFEKSFQEVCPIKNELKVYLDMPQMIKYDPSDPLYKKHNPLVFWRDNKLILPLMAQQA</sequence>
<dbReference type="AlphaFoldDB" id="A0A9N9NXS5"/>